<evidence type="ECO:0000256" key="1">
    <source>
        <dbReference type="SAM" id="MobiDB-lite"/>
    </source>
</evidence>
<dbReference type="Proteomes" id="UP000284706">
    <property type="component" value="Unassembled WGS sequence"/>
</dbReference>
<feature type="compositionally biased region" description="Low complexity" evidence="1">
    <location>
        <begin position="89"/>
        <end position="100"/>
    </location>
</feature>
<protein>
    <submittedName>
        <fullName evidence="2">Uncharacterized protein</fullName>
    </submittedName>
</protein>
<dbReference type="Gene3D" id="3.60.130.30">
    <property type="match status" value="1"/>
</dbReference>
<sequence>MYASDVFAAVMYAPDLGISLPVRPWDGSHVVVPITKAQLAALLAENLEEDRGDDLFSLSPLTSPDSTPPPSRPSSPGPSSPVNLTGYDSTPPSSRSSSPSGDQVRRKRRAKAQGHGRRKLQQAANQAAAFGDAAVPVGAQEKYTKSAEPIYTALHTAYSKVTATAFTGLNVSPIDMKQTYAVEELVGENARHRLALIDWDGRTPMVIADLDGTIVGILAGMPEDEDWTAQHQAAAKLLEDARKRCKLPKDSAHHRRGEFTTLRSGFSHGGGSTQPANCSNCKTNQRILDDLTAAEPFRRIAGFGSCTRTPIAVMKTWAPDLHAHYLKIMAKLQQKHQDLKRPFANSVFPSMTFNLGPQTVCKPHRDFANLPFGLCAITALGSFDSKKGGHLVLWECGLVIEFPAGSTILIPSSIITHFNTAIGRTETRYSATQYCRRRPFLMGSPRQASNSIPQVAVI</sequence>
<dbReference type="InParanoid" id="A0A409Y1U5"/>
<feature type="region of interest" description="Disordered" evidence="1">
    <location>
        <begin position="53"/>
        <end position="125"/>
    </location>
</feature>
<name>A0A409Y1U5_9AGAR</name>
<evidence type="ECO:0000313" key="3">
    <source>
        <dbReference type="Proteomes" id="UP000284706"/>
    </source>
</evidence>
<reference evidence="2 3" key="1">
    <citation type="journal article" date="2018" name="Evol. Lett.">
        <title>Horizontal gene cluster transfer increased hallucinogenic mushroom diversity.</title>
        <authorList>
            <person name="Reynolds H.T."/>
            <person name="Vijayakumar V."/>
            <person name="Gluck-Thaler E."/>
            <person name="Korotkin H.B."/>
            <person name="Matheny P.B."/>
            <person name="Slot J.C."/>
        </authorList>
    </citation>
    <scope>NUCLEOTIDE SEQUENCE [LARGE SCALE GENOMIC DNA]</scope>
    <source>
        <strain evidence="2 3">SRW20</strain>
    </source>
</reference>
<feature type="compositionally biased region" description="Pro residues" evidence="1">
    <location>
        <begin position="66"/>
        <end position="79"/>
    </location>
</feature>
<evidence type="ECO:0000313" key="2">
    <source>
        <dbReference type="EMBL" id="PPQ96980.1"/>
    </source>
</evidence>
<comment type="caution">
    <text evidence="2">The sequence shown here is derived from an EMBL/GenBank/DDBJ whole genome shotgun (WGS) entry which is preliminary data.</text>
</comment>
<feature type="compositionally biased region" description="Basic residues" evidence="1">
    <location>
        <begin position="105"/>
        <end position="120"/>
    </location>
</feature>
<accession>A0A409Y1U5</accession>
<dbReference type="STRING" id="231916.A0A409Y1U5"/>
<keyword evidence="3" id="KW-1185">Reference proteome</keyword>
<dbReference type="EMBL" id="NHYE01001305">
    <property type="protein sequence ID" value="PPQ96980.1"/>
    <property type="molecule type" value="Genomic_DNA"/>
</dbReference>
<proteinExistence type="predicted"/>
<gene>
    <name evidence="2" type="ORF">CVT26_006425</name>
</gene>
<dbReference type="OrthoDB" id="3202607at2759"/>
<dbReference type="AlphaFoldDB" id="A0A409Y1U5"/>
<organism evidence="2 3">
    <name type="scientific">Gymnopilus dilepis</name>
    <dbReference type="NCBI Taxonomy" id="231916"/>
    <lineage>
        <taxon>Eukaryota</taxon>
        <taxon>Fungi</taxon>
        <taxon>Dikarya</taxon>
        <taxon>Basidiomycota</taxon>
        <taxon>Agaricomycotina</taxon>
        <taxon>Agaricomycetes</taxon>
        <taxon>Agaricomycetidae</taxon>
        <taxon>Agaricales</taxon>
        <taxon>Agaricineae</taxon>
        <taxon>Hymenogastraceae</taxon>
        <taxon>Gymnopilus</taxon>
    </lineage>
</organism>